<evidence type="ECO:0000313" key="2">
    <source>
        <dbReference type="Proteomes" id="UP001500630"/>
    </source>
</evidence>
<name>A0ABP6YJ89_9ACTN</name>
<evidence type="ECO:0000313" key="1">
    <source>
        <dbReference type="EMBL" id="GAA3581701.1"/>
    </source>
</evidence>
<gene>
    <name evidence="1" type="ORF">GCM10022419_074110</name>
</gene>
<accession>A0ABP6YJ89</accession>
<sequence>MTAPVGWDLACLLRTTRLDGRAAVRAYGADPDDPELRAFLAARGLQGTLWMLVRALRLPSESAAARAALAAWLRDPSGATR</sequence>
<dbReference type="Proteomes" id="UP001500630">
    <property type="component" value="Unassembled WGS sequence"/>
</dbReference>
<protein>
    <submittedName>
        <fullName evidence="1">Uncharacterized protein</fullName>
    </submittedName>
</protein>
<organism evidence="1 2">
    <name type="scientific">Nonomuraea rosea</name>
    <dbReference type="NCBI Taxonomy" id="638574"/>
    <lineage>
        <taxon>Bacteria</taxon>
        <taxon>Bacillati</taxon>
        <taxon>Actinomycetota</taxon>
        <taxon>Actinomycetes</taxon>
        <taxon>Streptosporangiales</taxon>
        <taxon>Streptosporangiaceae</taxon>
        <taxon>Nonomuraea</taxon>
    </lineage>
</organism>
<reference evidence="2" key="1">
    <citation type="journal article" date="2019" name="Int. J. Syst. Evol. Microbiol.">
        <title>The Global Catalogue of Microorganisms (GCM) 10K type strain sequencing project: providing services to taxonomists for standard genome sequencing and annotation.</title>
        <authorList>
            <consortium name="The Broad Institute Genomics Platform"/>
            <consortium name="The Broad Institute Genome Sequencing Center for Infectious Disease"/>
            <person name="Wu L."/>
            <person name="Ma J."/>
        </authorList>
    </citation>
    <scope>NUCLEOTIDE SEQUENCE [LARGE SCALE GENOMIC DNA]</scope>
    <source>
        <strain evidence="2">JCM 17326</strain>
    </source>
</reference>
<keyword evidence="2" id="KW-1185">Reference proteome</keyword>
<proteinExistence type="predicted"/>
<dbReference type="EMBL" id="BAABDQ010000019">
    <property type="protein sequence ID" value="GAA3581701.1"/>
    <property type="molecule type" value="Genomic_DNA"/>
</dbReference>
<comment type="caution">
    <text evidence="1">The sequence shown here is derived from an EMBL/GenBank/DDBJ whole genome shotgun (WGS) entry which is preliminary data.</text>
</comment>